<feature type="transmembrane region" description="Helical" evidence="12">
    <location>
        <begin position="230"/>
        <end position="249"/>
    </location>
</feature>
<sequence>MHYNPPTERHQTQDCPQMPRFAHFLLLIFFEIYAVHCQSIDHLIDLSPKDISLVNGENTDISLIFRGTIPHETFKFIIKSDHDFVNTTNEVSLTELEDEVKFGVQPKAVIARTIVEVINCTTINGTACGFNFTTAYTRLSIMKSHFIDVLIVVVGWAYFFAWSISFYPQMILNYQRKSVVGLNFDFLFLNIIGFSAYTIYNSMHYWDTTVQNEYLSAHERSPLPVLLNDVIFALHALAACLITAVQACLYERENQRVHPGFIFYGGALVVLGFLALFLSLISVITYLQFVTSLSYIKMAVTCMKYFPQAVYNYKRKSTVGWSIGNVLLDFTGGLLDVMQMVLQAWNVDDWSAFYGNPVKFGLGMVSMVFDVVFLLQHYAFYRNAEILPQYAGVDNPLPQSLNDSLTQSPPQQTDDPSRIRANSRENISISRD</sequence>
<accession>A0AAF3J4H0</accession>
<feature type="transmembrane region" description="Helical" evidence="12">
    <location>
        <begin position="146"/>
        <end position="167"/>
    </location>
</feature>
<comment type="similarity">
    <text evidence="2">Belongs to the cystinosin family.</text>
</comment>
<evidence type="ECO:0000256" key="3">
    <source>
        <dbReference type="ARBA" id="ARBA00022448"/>
    </source>
</evidence>
<keyword evidence="7 12" id="KW-1133">Transmembrane helix</keyword>
<evidence type="ECO:0000256" key="7">
    <source>
        <dbReference type="ARBA" id="ARBA00022989"/>
    </source>
</evidence>
<dbReference type="AlphaFoldDB" id="A0AAF3J4H0"/>
<evidence type="ECO:0000256" key="6">
    <source>
        <dbReference type="ARBA" id="ARBA00022847"/>
    </source>
</evidence>
<dbReference type="GO" id="GO:0015184">
    <property type="term" value="F:L-cystine transmembrane transporter activity"/>
    <property type="evidence" value="ECO:0007669"/>
    <property type="project" value="TreeGrafter"/>
</dbReference>
<feature type="transmembrane region" description="Helical" evidence="12">
    <location>
        <begin position="179"/>
        <end position="200"/>
    </location>
</feature>
<comment type="subcellular location">
    <subcellularLocation>
        <location evidence="1">Lysosome membrane</location>
        <topology evidence="1">Multi-pass membrane protein</topology>
    </subcellularLocation>
</comment>
<evidence type="ECO:0000256" key="2">
    <source>
        <dbReference type="ARBA" id="ARBA00006855"/>
    </source>
</evidence>
<dbReference type="GO" id="GO:0005765">
    <property type="term" value="C:lysosomal membrane"/>
    <property type="evidence" value="ECO:0007669"/>
    <property type="project" value="UniProtKB-SubCell"/>
</dbReference>
<dbReference type="WBParaSite" id="MBELARI_LOCUS1562.1">
    <property type="protein sequence ID" value="MBELARI_LOCUS1562.1"/>
    <property type="gene ID" value="MBELARI_LOCUS1562"/>
</dbReference>
<evidence type="ECO:0000313" key="13">
    <source>
        <dbReference type="Proteomes" id="UP000887575"/>
    </source>
</evidence>
<evidence type="ECO:0000256" key="11">
    <source>
        <dbReference type="SAM" id="MobiDB-lite"/>
    </source>
</evidence>
<organism evidence="13 14">
    <name type="scientific">Mesorhabditis belari</name>
    <dbReference type="NCBI Taxonomy" id="2138241"/>
    <lineage>
        <taxon>Eukaryota</taxon>
        <taxon>Metazoa</taxon>
        <taxon>Ecdysozoa</taxon>
        <taxon>Nematoda</taxon>
        <taxon>Chromadorea</taxon>
        <taxon>Rhabditida</taxon>
        <taxon>Rhabditina</taxon>
        <taxon>Rhabditomorpha</taxon>
        <taxon>Rhabditoidea</taxon>
        <taxon>Rhabditidae</taxon>
        <taxon>Mesorhabditinae</taxon>
        <taxon>Mesorhabditis</taxon>
    </lineage>
</organism>
<evidence type="ECO:0000256" key="5">
    <source>
        <dbReference type="ARBA" id="ARBA00022737"/>
    </source>
</evidence>
<evidence type="ECO:0000256" key="8">
    <source>
        <dbReference type="ARBA" id="ARBA00023136"/>
    </source>
</evidence>
<dbReference type="SMART" id="SM00679">
    <property type="entry name" value="CTNS"/>
    <property type="match status" value="2"/>
</dbReference>
<dbReference type="PANTHER" id="PTHR13131:SF5">
    <property type="entry name" value="CYSTINOSIN"/>
    <property type="match status" value="1"/>
</dbReference>
<protein>
    <submittedName>
        <fullName evidence="14">Cystinosin</fullName>
    </submittedName>
</protein>
<evidence type="ECO:0000256" key="10">
    <source>
        <dbReference type="ARBA" id="ARBA00048473"/>
    </source>
</evidence>
<dbReference type="InterPro" id="IPR005282">
    <property type="entry name" value="LC_transporter"/>
</dbReference>
<dbReference type="Pfam" id="PF04193">
    <property type="entry name" value="PQ-loop"/>
    <property type="match status" value="2"/>
</dbReference>
<evidence type="ECO:0000256" key="12">
    <source>
        <dbReference type="SAM" id="Phobius"/>
    </source>
</evidence>
<name>A0AAF3J4H0_9BILA</name>
<keyword evidence="4 12" id="KW-0812">Transmembrane</keyword>
<dbReference type="InterPro" id="IPR006603">
    <property type="entry name" value="PQ-loop_rpt"/>
</dbReference>
<keyword evidence="5" id="KW-0677">Repeat</keyword>
<keyword evidence="9" id="KW-0458">Lysosome</keyword>
<comment type="catalytic activity">
    <reaction evidence="10">
        <text>L-cystine(out) + H(+)(out) = L-cystine(in) + H(+)(in)</text>
        <dbReference type="Rhea" id="RHEA:66172"/>
        <dbReference type="ChEBI" id="CHEBI:15378"/>
        <dbReference type="ChEBI" id="CHEBI:35491"/>
    </reaction>
    <physiologicalReaction direction="left-to-right" evidence="10">
        <dbReference type="Rhea" id="RHEA:66173"/>
    </physiologicalReaction>
</comment>
<proteinExistence type="inferred from homology"/>
<keyword evidence="3" id="KW-0813">Transport</keyword>
<dbReference type="NCBIfam" id="TIGR00951">
    <property type="entry name" value="2A43"/>
    <property type="match status" value="1"/>
</dbReference>
<feature type="transmembrane region" description="Helical" evidence="12">
    <location>
        <begin position="286"/>
        <end position="306"/>
    </location>
</feature>
<keyword evidence="6" id="KW-0769">Symport</keyword>
<keyword evidence="13" id="KW-1185">Reference proteome</keyword>
<feature type="transmembrane region" description="Helical" evidence="12">
    <location>
        <begin position="362"/>
        <end position="381"/>
    </location>
</feature>
<evidence type="ECO:0000256" key="9">
    <source>
        <dbReference type="ARBA" id="ARBA00023228"/>
    </source>
</evidence>
<feature type="transmembrane region" description="Helical" evidence="12">
    <location>
        <begin position="318"/>
        <end position="342"/>
    </location>
</feature>
<feature type="region of interest" description="Disordered" evidence="11">
    <location>
        <begin position="399"/>
        <end position="432"/>
    </location>
</feature>
<keyword evidence="8 12" id="KW-0472">Membrane</keyword>
<feature type="compositionally biased region" description="Polar residues" evidence="11">
    <location>
        <begin position="399"/>
        <end position="414"/>
    </location>
</feature>
<dbReference type="GO" id="GO:0015293">
    <property type="term" value="F:symporter activity"/>
    <property type="evidence" value="ECO:0007669"/>
    <property type="project" value="UniProtKB-KW"/>
</dbReference>
<feature type="transmembrane region" description="Helical" evidence="12">
    <location>
        <begin position="261"/>
        <end position="280"/>
    </location>
</feature>
<dbReference type="PANTHER" id="PTHR13131">
    <property type="entry name" value="CYSTINOSIN"/>
    <property type="match status" value="1"/>
</dbReference>
<dbReference type="Proteomes" id="UP000887575">
    <property type="component" value="Unassembled WGS sequence"/>
</dbReference>
<evidence type="ECO:0000313" key="14">
    <source>
        <dbReference type="WBParaSite" id="MBELARI_LOCUS1562.1"/>
    </source>
</evidence>
<reference evidence="14" key="1">
    <citation type="submission" date="2024-02" db="UniProtKB">
        <authorList>
            <consortium name="WormBaseParasite"/>
        </authorList>
    </citation>
    <scope>IDENTIFICATION</scope>
</reference>
<evidence type="ECO:0000256" key="1">
    <source>
        <dbReference type="ARBA" id="ARBA00004155"/>
    </source>
</evidence>
<dbReference type="Gene3D" id="1.20.1280.290">
    <property type="match status" value="2"/>
</dbReference>
<evidence type="ECO:0000256" key="4">
    <source>
        <dbReference type="ARBA" id="ARBA00022692"/>
    </source>
</evidence>
<dbReference type="FunFam" id="1.20.1280.290:FF:000016">
    <property type="entry name" value="Cystinosin homolog"/>
    <property type="match status" value="1"/>
</dbReference>